<dbReference type="AlphaFoldDB" id="A0A974WIH5"/>
<dbReference type="EMBL" id="CP070608">
    <property type="protein sequence ID" value="QSE99179.1"/>
    <property type="molecule type" value="Genomic_DNA"/>
</dbReference>
<proteinExistence type="predicted"/>
<evidence type="ECO:0000313" key="1">
    <source>
        <dbReference type="EMBL" id="QSE99179.1"/>
    </source>
</evidence>
<protein>
    <submittedName>
        <fullName evidence="1">VanW family protein</fullName>
    </submittedName>
</protein>
<dbReference type="Pfam" id="PF04294">
    <property type="entry name" value="VanW"/>
    <property type="match status" value="1"/>
</dbReference>
<dbReference type="InterPro" id="IPR052913">
    <property type="entry name" value="Glycopeptide_resist_protein"/>
</dbReference>
<dbReference type="PANTHER" id="PTHR35788:SF1">
    <property type="entry name" value="EXPORTED PROTEIN"/>
    <property type="match status" value="1"/>
</dbReference>
<dbReference type="KEGG" id="fuv:JR347_08850"/>
<gene>
    <name evidence="1" type="ORF">JR347_08850</name>
</gene>
<evidence type="ECO:0000313" key="2">
    <source>
        <dbReference type="Proteomes" id="UP000662783"/>
    </source>
</evidence>
<accession>A0A974WIH5</accession>
<dbReference type="InterPro" id="IPR007391">
    <property type="entry name" value="Vancomycin_resist_VanW"/>
</dbReference>
<dbReference type="RefSeq" id="WP_205723690.1">
    <property type="nucleotide sequence ID" value="NZ_CP070608.1"/>
</dbReference>
<sequence length="271" mass="32000">MKIIKDRILKPKIRSRLRRSLGKIFYINKRRIEWLREFSNYSKVIRKDYFDHSVVRHKSLLLRPLKDVDMRLQHNKVKNLSLAINKIDGIIIKPNQVFSLWYLIGKPSARKGYLPGLVLNQGKIEEGIGGGLCQLGNLLCWMSLHTPLEIKERYRHGYDVFPDVNRKIPFGSGATLAYNYIDFQLRNTTPHTFQIKLNLSEKYLEGEILSSEIIPSKYEVFEDNHHFVQQSWGGYTRHNQIKRRIIEDNNVKEELLFENHAIMMYEPFLES</sequence>
<keyword evidence="2" id="KW-1185">Reference proteome</keyword>
<dbReference type="Proteomes" id="UP000662783">
    <property type="component" value="Chromosome"/>
</dbReference>
<organism evidence="1 2">
    <name type="scientific">Fulvivirga lutea</name>
    <dbReference type="NCBI Taxonomy" id="2810512"/>
    <lineage>
        <taxon>Bacteria</taxon>
        <taxon>Pseudomonadati</taxon>
        <taxon>Bacteroidota</taxon>
        <taxon>Cytophagia</taxon>
        <taxon>Cytophagales</taxon>
        <taxon>Fulvivirgaceae</taxon>
        <taxon>Fulvivirga</taxon>
    </lineage>
</organism>
<dbReference type="PANTHER" id="PTHR35788">
    <property type="entry name" value="EXPORTED PROTEIN-RELATED"/>
    <property type="match status" value="1"/>
</dbReference>
<name>A0A974WIH5_9BACT</name>
<reference evidence="1" key="1">
    <citation type="submission" date="2021-02" db="EMBL/GenBank/DDBJ databases">
        <title>Fulvivirga sp. S481 isolated from sea water.</title>
        <authorList>
            <person name="Bae S.S."/>
            <person name="Baek K."/>
        </authorList>
    </citation>
    <scope>NUCLEOTIDE SEQUENCE</scope>
    <source>
        <strain evidence="1">S481</strain>
    </source>
</reference>